<evidence type="ECO:0000259" key="1">
    <source>
        <dbReference type="Pfam" id="PF14028"/>
    </source>
</evidence>
<gene>
    <name evidence="2" type="ORF">ACFPTR_02395</name>
</gene>
<protein>
    <submittedName>
        <fullName evidence="2">Thiopeptide-type bacteriocin biosynthesis protein</fullName>
    </submittedName>
</protein>
<dbReference type="InterPro" id="IPR023809">
    <property type="entry name" value="Thiopep_bacteriocin_synth_dom"/>
</dbReference>
<dbReference type="EMBL" id="JBHSPF010000013">
    <property type="protein sequence ID" value="MFC5627743.1"/>
    <property type="molecule type" value="Genomic_DNA"/>
</dbReference>
<sequence length="308" mass="37306">MVWHSLHIFYHNQDKWDSLLLHIYRQLKYGFNKTPSFFFIRYWEGGPHIRLRIKNISDYEKDQLKNNIINFFHLHPSTVKIDKEHFYNQYKVLISSNEDLEWYPNNSVQEIPYIPEVERYNGNEMMALSELQFEYSSKYVLEFLQTTKPNLERKYNHSLYILSQIIRSMNLSLQHQIDFLRCYCIATLHSYAPNHVKDYLQLYMETYQKSRLNDAVKKYWSDNSNPIYKQYSIFTEEVNRCVINEDFNFNNINIQTIEKLDKRSLAVMQLYWSWIHMFLNRIGISPLMESELTFLLSHSLNELKGVEI</sequence>
<dbReference type="Pfam" id="PF14028">
    <property type="entry name" value="Lant_dehydr_C"/>
    <property type="match status" value="1"/>
</dbReference>
<reference evidence="3" key="1">
    <citation type="journal article" date="2019" name="Int. J. Syst. Evol. Microbiol.">
        <title>The Global Catalogue of Microorganisms (GCM) 10K type strain sequencing project: providing services to taxonomists for standard genome sequencing and annotation.</title>
        <authorList>
            <consortium name="The Broad Institute Genomics Platform"/>
            <consortium name="The Broad Institute Genome Sequencing Center for Infectious Disease"/>
            <person name="Wu L."/>
            <person name="Ma J."/>
        </authorList>
    </citation>
    <scope>NUCLEOTIDE SEQUENCE [LARGE SCALE GENOMIC DNA]</scope>
    <source>
        <strain evidence="3">CGMCC 1.15790</strain>
    </source>
</reference>
<comment type="caution">
    <text evidence="2">The sequence shown here is derived from an EMBL/GenBank/DDBJ whole genome shotgun (WGS) entry which is preliminary data.</text>
</comment>
<name>A0ABW0U460_9BACI</name>
<keyword evidence="3" id="KW-1185">Reference proteome</keyword>
<evidence type="ECO:0000313" key="2">
    <source>
        <dbReference type="EMBL" id="MFC5627743.1"/>
    </source>
</evidence>
<evidence type="ECO:0000313" key="3">
    <source>
        <dbReference type="Proteomes" id="UP001596143"/>
    </source>
</evidence>
<dbReference type="Proteomes" id="UP001596143">
    <property type="component" value="Unassembled WGS sequence"/>
</dbReference>
<dbReference type="RefSeq" id="WP_270898092.1">
    <property type="nucleotide sequence ID" value="NZ_JBHSPF010000013.1"/>
</dbReference>
<accession>A0ABW0U460</accession>
<dbReference type="NCBIfam" id="TIGR03891">
    <property type="entry name" value="thiopep_ocin"/>
    <property type="match status" value="1"/>
</dbReference>
<proteinExistence type="predicted"/>
<organism evidence="2 3">
    <name type="scientific">Aliibacillus thermotolerans</name>
    <dbReference type="NCBI Taxonomy" id="1834418"/>
    <lineage>
        <taxon>Bacteria</taxon>
        <taxon>Bacillati</taxon>
        <taxon>Bacillota</taxon>
        <taxon>Bacilli</taxon>
        <taxon>Bacillales</taxon>
        <taxon>Bacillaceae</taxon>
        <taxon>Aliibacillus</taxon>
    </lineage>
</organism>
<feature type="domain" description="Thiopeptide-type bacteriocin biosynthesis" evidence="1">
    <location>
        <begin position="3"/>
        <end position="299"/>
    </location>
</feature>